<keyword evidence="4 6" id="KW-0472">Membrane</keyword>
<dbReference type="AlphaFoldDB" id="A0A7S9KKW7"/>
<dbReference type="GO" id="GO:0071944">
    <property type="term" value="C:cell periphery"/>
    <property type="evidence" value="ECO:0007669"/>
    <property type="project" value="UniProtKB-ARBA"/>
</dbReference>
<dbReference type="OrthoDB" id="2019572at2759"/>
<dbReference type="SMART" id="SM00321">
    <property type="entry name" value="WSC"/>
    <property type="match status" value="1"/>
</dbReference>
<evidence type="ECO:0000313" key="9">
    <source>
        <dbReference type="EMBL" id="QPG94194.1"/>
    </source>
</evidence>
<organism evidence="9 10">
    <name type="scientific">Epichloe festucae (strain Fl1)</name>
    <dbReference type="NCBI Taxonomy" id="877507"/>
    <lineage>
        <taxon>Eukaryota</taxon>
        <taxon>Fungi</taxon>
        <taxon>Dikarya</taxon>
        <taxon>Ascomycota</taxon>
        <taxon>Pezizomycotina</taxon>
        <taxon>Sordariomycetes</taxon>
        <taxon>Hypocreomycetidae</taxon>
        <taxon>Hypocreales</taxon>
        <taxon>Clavicipitaceae</taxon>
        <taxon>Epichloe</taxon>
    </lineage>
</organism>
<evidence type="ECO:0000313" key="10">
    <source>
        <dbReference type="Proteomes" id="UP000594364"/>
    </source>
</evidence>
<dbReference type="EMBL" id="CP031385">
    <property type="protein sequence ID" value="QPG94194.1"/>
    <property type="molecule type" value="Genomic_DNA"/>
</dbReference>
<dbReference type="GO" id="GO:0016020">
    <property type="term" value="C:membrane"/>
    <property type="evidence" value="ECO:0007669"/>
    <property type="project" value="UniProtKB-SubCell"/>
</dbReference>
<evidence type="ECO:0000256" key="1">
    <source>
        <dbReference type="ARBA" id="ARBA00004167"/>
    </source>
</evidence>
<keyword evidence="2 6" id="KW-0812">Transmembrane</keyword>
<dbReference type="Pfam" id="PF01822">
    <property type="entry name" value="WSC"/>
    <property type="match status" value="1"/>
</dbReference>
<keyword evidence="3 6" id="KW-1133">Transmembrane helix</keyword>
<dbReference type="InterPro" id="IPR002889">
    <property type="entry name" value="WSC_carb-bd"/>
</dbReference>
<feature type="transmembrane region" description="Helical" evidence="6">
    <location>
        <begin position="210"/>
        <end position="235"/>
    </location>
</feature>
<gene>
    <name evidence="9" type="ORF">C2857_005342</name>
</gene>
<evidence type="ECO:0000256" key="6">
    <source>
        <dbReference type="SAM" id="Phobius"/>
    </source>
</evidence>
<reference evidence="9 10" key="1">
    <citation type="journal article" date="2018" name="PLoS Genet.">
        <title>Repeat elements organise 3D genome structure and mediate transcription in the filamentous fungus Epichloe festucae.</title>
        <authorList>
            <person name="Winter D.J."/>
            <person name="Ganley A.R.D."/>
            <person name="Young C.A."/>
            <person name="Liachko I."/>
            <person name="Schardl C.L."/>
            <person name="Dupont P.Y."/>
            <person name="Berry D."/>
            <person name="Ram A."/>
            <person name="Scott B."/>
            <person name="Cox M.P."/>
        </authorList>
    </citation>
    <scope>NUCLEOTIDE SEQUENCE [LARGE SCALE GENOMIC DNA]</scope>
    <source>
        <strain evidence="9 10">Fl1</strain>
    </source>
</reference>
<protein>
    <recommendedName>
        <fullName evidence="8">WSC domain-containing protein</fullName>
    </recommendedName>
</protein>
<sequence length="310" mass="32434">MRLSTIAFGAIMAATGVHAQTPKPKQPALQIPVDGISTSSGCYGSYGNMTMHKPISADKMSTAACNNACKADGFWLAAMHGGQCLCGYALPPKKDLVEDSECNQPCPAYPPEACGGIDSYSIYNVGIQLQINRYEPSSSSTTGGSKTSAASPTPTDTSSSTNTGGNNNNNHSNNNNNHSNNNNGGGGGTTVTQTSVPTETPKPEKSGPNVAGIAAGVVVGVFAAAAAIAGVFFYVRRKRNSEIEEEHRRNAAVNAFISGSKPSSSHGSISMTDSRLDPVMAHRRMSDGSIADNEDYSRRILRVRHQCVST</sequence>
<feature type="chain" id="PRO_5034647509" description="WSC domain-containing protein" evidence="7">
    <location>
        <begin position="20"/>
        <end position="310"/>
    </location>
</feature>
<keyword evidence="10" id="KW-1185">Reference proteome</keyword>
<dbReference type="InterPro" id="IPR051694">
    <property type="entry name" value="Immunoregulatory_rcpt-like"/>
</dbReference>
<evidence type="ECO:0000256" key="2">
    <source>
        <dbReference type="ARBA" id="ARBA00022692"/>
    </source>
</evidence>
<name>A0A7S9KKW7_EPIFF</name>
<feature type="region of interest" description="Disordered" evidence="5">
    <location>
        <begin position="135"/>
        <end position="209"/>
    </location>
</feature>
<accession>A0A7S9KKW7</accession>
<feature type="domain" description="WSC" evidence="8">
    <location>
        <begin position="36"/>
        <end position="126"/>
    </location>
</feature>
<evidence type="ECO:0000256" key="7">
    <source>
        <dbReference type="SAM" id="SignalP"/>
    </source>
</evidence>
<feature type="signal peptide" evidence="7">
    <location>
        <begin position="1"/>
        <end position="19"/>
    </location>
</feature>
<evidence type="ECO:0000256" key="3">
    <source>
        <dbReference type="ARBA" id="ARBA00022989"/>
    </source>
</evidence>
<proteinExistence type="predicted"/>
<evidence type="ECO:0000256" key="4">
    <source>
        <dbReference type="ARBA" id="ARBA00023136"/>
    </source>
</evidence>
<dbReference type="Proteomes" id="UP000594364">
    <property type="component" value="Chromosome 1"/>
</dbReference>
<comment type="subcellular location">
    <subcellularLocation>
        <location evidence="1">Membrane</location>
        <topology evidence="1">Single-pass membrane protein</topology>
    </subcellularLocation>
</comment>
<evidence type="ECO:0000256" key="5">
    <source>
        <dbReference type="SAM" id="MobiDB-lite"/>
    </source>
</evidence>
<dbReference type="PANTHER" id="PTHR15549">
    <property type="entry name" value="PAIRED IMMUNOGLOBULIN-LIKE TYPE 2 RECEPTOR"/>
    <property type="match status" value="1"/>
</dbReference>
<evidence type="ECO:0000259" key="8">
    <source>
        <dbReference type="PROSITE" id="PS51212"/>
    </source>
</evidence>
<dbReference type="PROSITE" id="PS51212">
    <property type="entry name" value="WSC"/>
    <property type="match status" value="1"/>
</dbReference>
<feature type="compositionally biased region" description="Low complexity" evidence="5">
    <location>
        <begin position="136"/>
        <end position="182"/>
    </location>
</feature>
<keyword evidence="7" id="KW-0732">Signal</keyword>